<organism evidence="3 4">
    <name type="scientific">Vanilla planifolia</name>
    <name type="common">Vanilla</name>
    <dbReference type="NCBI Taxonomy" id="51239"/>
    <lineage>
        <taxon>Eukaryota</taxon>
        <taxon>Viridiplantae</taxon>
        <taxon>Streptophyta</taxon>
        <taxon>Embryophyta</taxon>
        <taxon>Tracheophyta</taxon>
        <taxon>Spermatophyta</taxon>
        <taxon>Magnoliopsida</taxon>
        <taxon>Liliopsida</taxon>
        <taxon>Asparagales</taxon>
        <taxon>Orchidaceae</taxon>
        <taxon>Vanilloideae</taxon>
        <taxon>Vanilleae</taxon>
        <taxon>Vanilla</taxon>
    </lineage>
</organism>
<name>A0A835UU61_VANPL</name>
<protein>
    <recommendedName>
        <fullName evidence="5">Pentatricopeptide repeat-containing protein</fullName>
    </recommendedName>
</protein>
<keyword evidence="1" id="KW-0677">Repeat</keyword>
<evidence type="ECO:0000256" key="1">
    <source>
        <dbReference type="ARBA" id="ARBA00022737"/>
    </source>
</evidence>
<dbReference type="PROSITE" id="PS51375">
    <property type="entry name" value="PPR"/>
    <property type="match status" value="3"/>
</dbReference>
<dbReference type="Gene3D" id="1.25.40.10">
    <property type="entry name" value="Tetratricopeptide repeat domain"/>
    <property type="match status" value="2"/>
</dbReference>
<feature type="repeat" description="PPR" evidence="2">
    <location>
        <begin position="164"/>
        <end position="198"/>
    </location>
</feature>
<evidence type="ECO:0000256" key="2">
    <source>
        <dbReference type="PROSITE-ProRule" id="PRU00708"/>
    </source>
</evidence>
<dbReference type="InterPro" id="IPR011990">
    <property type="entry name" value="TPR-like_helical_dom_sf"/>
</dbReference>
<evidence type="ECO:0000313" key="3">
    <source>
        <dbReference type="EMBL" id="KAG0474098.1"/>
    </source>
</evidence>
<dbReference type="NCBIfam" id="TIGR00756">
    <property type="entry name" value="PPR"/>
    <property type="match status" value="2"/>
</dbReference>
<keyword evidence="4" id="KW-1185">Reference proteome</keyword>
<dbReference type="GO" id="GO:0099402">
    <property type="term" value="P:plant organ development"/>
    <property type="evidence" value="ECO:0007669"/>
    <property type="project" value="UniProtKB-ARBA"/>
</dbReference>
<dbReference type="GO" id="GO:0003723">
    <property type="term" value="F:RNA binding"/>
    <property type="evidence" value="ECO:0007669"/>
    <property type="project" value="InterPro"/>
</dbReference>
<proteinExistence type="predicted"/>
<sequence>MIDGYVKSGMLCAARKMFDQMPVCRKRRHGRCEGALLDDAGEGLRLVEHDDRWACEDSTGFIARKLFDDMPVRNLVSWNVMLALYVRVKGYEECLHLFDAMMAKLKPNLTGPPLLERREFVHSLVREGSFEPDVLLWTALLTMYAKCGAIECAEQVFDQMPERNIVSWNSMIMGYGLHGQTDRALELFLEMEERDSVPNDATFVCILSACAQSGFVLEGWWCFEHMVRSYKMRPKAEHLGCMINLLGRFGLLKDTAEFVKALTEKPTKALWGH</sequence>
<dbReference type="Pfam" id="PF13041">
    <property type="entry name" value="PPR_2"/>
    <property type="match status" value="1"/>
</dbReference>
<dbReference type="Proteomes" id="UP000636800">
    <property type="component" value="Chromosome 7"/>
</dbReference>
<dbReference type="OrthoDB" id="941679at2759"/>
<reference evidence="3 4" key="1">
    <citation type="journal article" date="2020" name="Nat. Food">
        <title>A phased Vanilla planifolia genome enables genetic improvement of flavour and production.</title>
        <authorList>
            <person name="Hasing T."/>
            <person name="Tang H."/>
            <person name="Brym M."/>
            <person name="Khazi F."/>
            <person name="Huang T."/>
            <person name="Chambers A.H."/>
        </authorList>
    </citation>
    <scope>NUCLEOTIDE SEQUENCE [LARGE SCALE GENOMIC DNA]</scope>
    <source>
        <tissue evidence="3">Leaf</tissue>
    </source>
</reference>
<dbReference type="InterPro" id="IPR002885">
    <property type="entry name" value="PPR_rpt"/>
</dbReference>
<dbReference type="InterPro" id="IPR046960">
    <property type="entry name" value="PPR_At4g14850-like_plant"/>
</dbReference>
<dbReference type="AlphaFoldDB" id="A0A835UU61"/>
<dbReference type="Pfam" id="PF01535">
    <property type="entry name" value="PPR"/>
    <property type="match status" value="2"/>
</dbReference>
<gene>
    <name evidence="3" type="ORF">HPP92_015955</name>
</gene>
<comment type="caution">
    <text evidence="3">The sequence shown here is derived from an EMBL/GenBank/DDBJ whole genome shotgun (WGS) entry which is preliminary data.</text>
</comment>
<dbReference type="PANTHER" id="PTHR47926:SF485">
    <property type="entry name" value="REPEAT-LIKE SUPERFAMILY PROTEIN, PUTATIVE-RELATED"/>
    <property type="match status" value="1"/>
</dbReference>
<evidence type="ECO:0000313" key="4">
    <source>
        <dbReference type="Proteomes" id="UP000636800"/>
    </source>
</evidence>
<feature type="repeat" description="PPR" evidence="2">
    <location>
        <begin position="74"/>
        <end position="104"/>
    </location>
</feature>
<dbReference type="EMBL" id="JADCNL010000007">
    <property type="protein sequence ID" value="KAG0474098.1"/>
    <property type="molecule type" value="Genomic_DNA"/>
</dbReference>
<accession>A0A835UU61</accession>
<feature type="repeat" description="PPR" evidence="2">
    <location>
        <begin position="133"/>
        <end position="163"/>
    </location>
</feature>
<evidence type="ECO:0008006" key="5">
    <source>
        <dbReference type="Google" id="ProtNLM"/>
    </source>
</evidence>
<dbReference type="GO" id="GO:0009451">
    <property type="term" value="P:RNA modification"/>
    <property type="evidence" value="ECO:0007669"/>
    <property type="project" value="InterPro"/>
</dbReference>
<dbReference type="FunFam" id="1.25.40.10:FF:000158">
    <property type="entry name" value="pentatricopeptide repeat-containing protein At2g33680"/>
    <property type="match status" value="1"/>
</dbReference>
<dbReference type="PANTHER" id="PTHR47926">
    <property type="entry name" value="PENTATRICOPEPTIDE REPEAT-CONTAINING PROTEIN"/>
    <property type="match status" value="1"/>
</dbReference>